<dbReference type="InterPro" id="IPR022281">
    <property type="entry name" value="ATP-dep_Prtase_HsIV_su"/>
</dbReference>
<feature type="binding site" evidence="8">
    <location>
        <position position="179"/>
    </location>
    <ligand>
        <name>Na(+)</name>
        <dbReference type="ChEBI" id="CHEBI:29101"/>
    </ligand>
</feature>
<sequence>MIVLIVADRGEIMFRGTTIIAVKKGNRVAIAGDGQVTFGDKTIMKHTAKKVRKLYNNTVVVGFAGSVADAMTLSEKLEEKLEQFSGNLKRAAVELAMEWRNDKILKKLEAMLIAGNKDILLVISGNGEVIEPEDGIVAIGSGGSYAFAAGKALLKHSDLSIEEIVKESLLIASSICVYTNSNISIEVI</sequence>
<feature type="binding site" evidence="8">
    <location>
        <position position="173"/>
    </location>
    <ligand>
        <name>Na(+)</name>
        <dbReference type="ChEBI" id="CHEBI:29101"/>
    </ligand>
</feature>
<keyword evidence="5 8" id="KW-0479">Metal-binding</keyword>
<dbReference type="GO" id="GO:0005839">
    <property type="term" value="C:proteasome core complex"/>
    <property type="evidence" value="ECO:0007669"/>
    <property type="project" value="InterPro"/>
</dbReference>
<comment type="catalytic activity">
    <reaction evidence="8">
        <text>ATP-dependent cleavage of peptide bonds with broad specificity.</text>
        <dbReference type="EC" id="3.4.25.2"/>
    </reaction>
</comment>
<comment type="subunit">
    <text evidence="8">A double ring-shaped homohexamer of HslV is capped on each side by a ring-shaped HslU homohexamer. The assembly of the HslU/HslV complex is dependent on binding of ATP.</text>
</comment>
<keyword evidence="7 8" id="KW-0915">Sodium</keyword>
<comment type="function">
    <text evidence="8">Protease subunit of a proteasome-like degradation complex believed to be a general protein degrading machinery.</text>
</comment>
<keyword evidence="4 8" id="KW-0645">Protease</keyword>
<evidence type="ECO:0000256" key="4">
    <source>
        <dbReference type="ARBA" id="ARBA00022670"/>
    </source>
</evidence>
<evidence type="ECO:0000256" key="3">
    <source>
        <dbReference type="ARBA" id="ARBA00022490"/>
    </source>
</evidence>
<evidence type="ECO:0000256" key="8">
    <source>
        <dbReference type="HAMAP-Rule" id="MF_00248"/>
    </source>
</evidence>
<keyword evidence="8" id="KW-0888">Threonine protease</keyword>
<dbReference type="PANTHER" id="PTHR32194">
    <property type="entry name" value="METALLOPROTEASE TLDD"/>
    <property type="match status" value="1"/>
</dbReference>
<dbReference type="NCBIfam" id="NF003964">
    <property type="entry name" value="PRK05456.1"/>
    <property type="match status" value="1"/>
</dbReference>
<dbReference type="NCBIfam" id="TIGR03692">
    <property type="entry name" value="ATP_dep_HslV"/>
    <property type="match status" value="1"/>
</dbReference>
<dbReference type="InterPro" id="IPR001353">
    <property type="entry name" value="Proteasome_sua/b"/>
</dbReference>
<keyword evidence="11" id="KW-1185">Reference proteome</keyword>
<gene>
    <name evidence="8" type="primary">hslV</name>
    <name evidence="10" type="ORF">SAMN02745135_00279</name>
</gene>
<dbReference type="Pfam" id="PF00227">
    <property type="entry name" value="Proteasome"/>
    <property type="match status" value="1"/>
</dbReference>
<dbReference type="GO" id="GO:0004298">
    <property type="term" value="F:threonine-type endopeptidase activity"/>
    <property type="evidence" value="ECO:0007669"/>
    <property type="project" value="UniProtKB-KW"/>
</dbReference>
<evidence type="ECO:0000256" key="6">
    <source>
        <dbReference type="ARBA" id="ARBA00022801"/>
    </source>
</evidence>
<evidence type="ECO:0000256" key="2">
    <source>
        <dbReference type="ARBA" id="ARBA00006053"/>
    </source>
</evidence>
<accession>A0A1M5RN32</accession>
<dbReference type="Gene3D" id="3.60.20.10">
    <property type="entry name" value="Glutamine Phosphoribosylpyrophosphate, subunit 1, domain 1"/>
    <property type="match status" value="1"/>
</dbReference>
<keyword evidence="6 8" id="KW-0378">Hydrolase</keyword>
<evidence type="ECO:0000256" key="5">
    <source>
        <dbReference type="ARBA" id="ARBA00022723"/>
    </source>
</evidence>
<dbReference type="SUPFAM" id="SSF56235">
    <property type="entry name" value="N-terminal nucleophile aminohydrolases (Ntn hydrolases)"/>
    <property type="match status" value="1"/>
</dbReference>
<dbReference type="GO" id="GO:0051603">
    <property type="term" value="P:proteolysis involved in protein catabolic process"/>
    <property type="evidence" value="ECO:0007669"/>
    <property type="project" value="InterPro"/>
</dbReference>
<dbReference type="PANTHER" id="PTHR32194:SF0">
    <property type="entry name" value="ATP-DEPENDENT PROTEASE SUBUNIT HSLV"/>
    <property type="match status" value="1"/>
</dbReference>
<dbReference type="EMBL" id="FQXO01000007">
    <property type="protein sequence ID" value="SHH27665.1"/>
    <property type="molecule type" value="Genomic_DNA"/>
</dbReference>
<dbReference type="InterPro" id="IPR029055">
    <property type="entry name" value="Ntn_hydrolases_N"/>
</dbReference>
<reference evidence="11" key="1">
    <citation type="submission" date="2016-11" db="EMBL/GenBank/DDBJ databases">
        <authorList>
            <person name="Varghese N."/>
            <person name="Submissions S."/>
        </authorList>
    </citation>
    <scope>NUCLEOTIDE SEQUENCE [LARGE SCALE GENOMIC DNA]</scope>
    <source>
        <strain evidence="11">DSM 13643</strain>
    </source>
</reference>
<evidence type="ECO:0000313" key="11">
    <source>
        <dbReference type="Proteomes" id="UP000183967"/>
    </source>
</evidence>
<evidence type="ECO:0000256" key="9">
    <source>
        <dbReference type="SAM" id="Coils"/>
    </source>
</evidence>
<dbReference type="GO" id="GO:0009376">
    <property type="term" value="C:HslUV protease complex"/>
    <property type="evidence" value="ECO:0007669"/>
    <property type="project" value="UniProtKB-UniRule"/>
</dbReference>
<keyword evidence="9" id="KW-0175">Coiled coil</keyword>
<name>A0A1M5RN32_9FIRM</name>
<dbReference type="InterPro" id="IPR023333">
    <property type="entry name" value="Proteasome_suB-type"/>
</dbReference>
<dbReference type="CDD" id="cd01913">
    <property type="entry name" value="protease_HslV"/>
    <property type="match status" value="1"/>
</dbReference>
<dbReference type="HAMAP" id="MF_00248">
    <property type="entry name" value="HslV"/>
    <property type="match status" value="1"/>
</dbReference>
<comment type="activity regulation">
    <text evidence="8">Allosterically activated by HslU binding.</text>
</comment>
<dbReference type="PIRSF" id="PIRSF039093">
    <property type="entry name" value="HslV"/>
    <property type="match status" value="1"/>
</dbReference>
<evidence type="ECO:0000313" key="10">
    <source>
        <dbReference type="EMBL" id="SHH27665.1"/>
    </source>
</evidence>
<feature type="coiled-coil region" evidence="9">
    <location>
        <begin position="67"/>
        <end position="94"/>
    </location>
</feature>
<dbReference type="GO" id="GO:0046872">
    <property type="term" value="F:metal ion binding"/>
    <property type="evidence" value="ECO:0007669"/>
    <property type="project" value="UniProtKB-KW"/>
</dbReference>
<protein>
    <recommendedName>
        <fullName evidence="8">ATP-dependent protease subunit HslV</fullName>
        <ecNumber evidence="8">3.4.25.2</ecNumber>
    </recommendedName>
</protein>
<feature type="binding site" evidence="8">
    <location>
        <position position="176"/>
    </location>
    <ligand>
        <name>Na(+)</name>
        <dbReference type="ChEBI" id="CHEBI:29101"/>
    </ligand>
</feature>
<dbReference type="PROSITE" id="PS51476">
    <property type="entry name" value="PROTEASOME_BETA_2"/>
    <property type="match status" value="1"/>
</dbReference>
<feature type="active site" evidence="8">
    <location>
        <position position="17"/>
    </location>
</feature>
<evidence type="ECO:0000256" key="1">
    <source>
        <dbReference type="ARBA" id="ARBA00004496"/>
    </source>
</evidence>
<organism evidence="10 11">
    <name type="scientific">Caloranaerobacter azorensis DSM 13643</name>
    <dbReference type="NCBI Taxonomy" id="1121264"/>
    <lineage>
        <taxon>Bacteria</taxon>
        <taxon>Bacillati</taxon>
        <taxon>Bacillota</taxon>
        <taxon>Tissierellia</taxon>
        <taxon>Tissierellales</taxon>
        <taxon>Thermohalobacteraceae</taxon>
        <taxon>Caloranaerobacter</taxon>
    </lineage>
</organism>
<proteinExistence type="inferred from homology"/>
<keyword evidence="3 8" id="KW-0963">Cytoplasm</keyword>
<dbReference type="AlphaFoldDB" id="A0A1M5RN32"/>
<evidence type="ECO:0000256" key="7">
    <source>
        <dbReference type="ARBA" id="ARBA00023053"/>
    </source>
</evidence>
<dbReference type="EC" id="3.4.25.2" evidence="8"/>
<comment type="similarity">
    <text evidence="2 8">Belongs to the peptidase T1B family. HslV subfamily.</text>
</comment>
<dbReference type="Proteomes" id="UP000183967">
    <property type="component" value="Unassembled WGS sequence"/>
</dbReference>
<comment type="subcellular location">
    <subcellularLocation>
        <location evidence="1 8">Cytoplasm</location>
    </subcellularLocation>
</comment>
<keyword evidence="8" id="KW-0021">Allosteric enzyme</keyword>